<dbReference type="Proteomes" id="UP000028924">
    <property type="component" value="Unassembled WGS sequence"/>
</dbReference>
<name>A0A087SGI2_AUXPR</name>
<protein>
    <submittedName>
        <fullName evidence="1">Uncharacterized protein</fullName>
    </submittedName>
</protein>
<reference evidence="1 2" key="1">
    <citation type="journal article" date="2014" name="BMC Genomics">
        <title>Oil accumulation mechanisms of the oleaginous microalga Chlorella protothecoides revealed through its genome, transcriptomes, and proteomes.</title>
        <authorList>
            <person name="Gao C."/>
            <person name="Wang Y."/>
            <person name="Shen Y."/>
            <person name="Yan D."/>
            <person name="He X."/>
            <person name="Dai J."/>
            <person name="Wu Q."/>
        </authorList>
    </citation>
    <scope>NUCLEOTIDE SEQUENCE [LARGE SCALE GENOMIC DNA]</scope>
    <source>
        <strain evidence="1 2">0710</strain>
    </source>
</reference>
<accession>A0A087SGI2</accession>
<gene>
    <name evidence="1" type="ORF">F751_1715</name>
</gene>
<dbReference type="GeneID" id="23613106"/>
<dbReference type="AlphaFoldDB" id="A0A087SGI2"/>
<sequence length="71" mass="7783">MEESTSIWAWRRAISVRIAAASASRCFTQASSVAWPPQEGKSAWDCQNMSQRRRQARLSSAGSHGFLAVVG</sequence>
<organism evidence="1 2">
    <name type="scientific">Auxenochlorella protothecoides</name>
    <name type="common">Green microalga</name>
    <name type="synonym">Chlorella protothecoides</name>
    <dbReference type="NCBI Taxonomy" id="3075"/>
    <lineage>
        <taxon>Eukaryota</taxon>
        <taxon>Viridiplantae</taxon>
        <taxon>Chlorophyta</taxon>
        <taxon>core chlorophytes</taxon>
        <taxon>Trebouxiophyceae</taxon>
        <taxon>Chlorellales</taxon>
        <taxon>Chlorellaceae</taxon>
        <taxon>Auxenochlorella</taxon>
    </lineage>
</organism>
<dbReference type="KEGG" id="apro:F751_1715"/>
<dbReference type="RefSeq" id="XP_011397724.1">
    <property type="nucleotide sequence ID" value="XM_011399422.1"/>
</dbReference>
<proteinExistence type="predicted"/>
<dbReference type="EMBL" id="KL662111">
    <property type="protein sequence ID" value="KFM24836.1"/>
    <property type="molecule type" value="Genomic_DNA"/>
</dbReference>
<evidence type="ECO:0000313" key="1">
    <source>
        <dbReference type="EMBL" id="KFM24836.1"/>
    </source>
</evidence>
<evidence type="ECO:0000313" key="2">
    <source>
        <dbReference type="Proteomes" id="UP000028924"/>
    </source>
</evidence>
<keyword evidence="2" id="KW-1185">Reference proteome</keyword>